<reference evidence="2 3" key="1">
    <citation type="journal article" date="2012" name="J. Bacteriol.">
        <title>Draft Genome Sequence of Bacillus isronensis Strain B3W22, Isolated from the Upper Atmosphere.</title>
        <authorList>
            <person name="Shivaji S."/>
            <person name="Ara S."/>
            <person name="Singh S.K."/>
            <person name="Bandi S."/>
            <person name="Singh A."/>
            <person name="Pinnaka A.K."/>
        </authorList>
    </citation>
    <scope>NUCLEOTIDE SEQUENCE [LARGE SCALE GENOMIC DNA]</scope>
    <source>
        <strain evidence="2 3">B3W22</strain>
    </source>
</reference>
<evidence type="ECO:0000313" key="2">
    <source>
        <dbReference type="EMBL" id="EKB44407.1"/>
    </source>
</evidence>
<comment type="caution">
    <text evidence="2">The sequence shown here is derived from an EMBL/GenBank/DDBJ whole genome shotgun (WGS) entry which is preliminary data.</text>
</comment>
<evidence type="ECO:0000313" key="3">
    <source>
        <dbReference type="Proteomes" id="UP000004738"/>
    </source>
</evidence>
<proteinExistence type="predicted"/>
<keyword evidence="1" id="KW-0812">Transmembrane</keyword>
<name>K1KWZ3_9BACL</name>
<keyword evidence="3" id="KW-1185">Reference proteome</keyword>
<protein>
    <submittedName>
        <fullName evidence="2">Uncharacterized protein</fullName>
    </submittedName>
</protein>
<feature type="transmembrane region" description="Helical" evidence="1">
    <location>
        <begin position="6"/>
        <end position="25"/>
    </location>
</feature>
<gene>
    <name evidence="2" type="ORF">B857_02708</name>
</gene>
<accession>K1KWZ3</accession>
<keyword evidence="1" id="KW-0472">Membrane</keyword>
<dbReference type="EMBL" id="AMCK01000015">
    <property type="protein sequence ID" value="EKB44407.1"/>
    <property type="molecule type" value="Genomic_DNA"/>
</dbReference>
<dbReference type="Proteomes" id="UP000004738">
    <property type="component" value="Unassembled WGS sequence"/>
</dbReference>
<dbReference type="PATRIC" id="fig|1224748.3.peg.2672"/>
<dbReference type="AlphaFoldDB" id="K1KWZ3"/>
<keyword evidence="1" id="KW-1133">Transmembrane helix</keyword>
<sequence length="65" mass="7579">MLFYVLGFSIPILLMSLFIGKMKFFQKRSDVFMKVDGIFMIIMGILLYSDWMTIIIALLTPFFGD</sequence>
<evidence type="ECO:0000256" key="1">
    <source>
        <dbReference type="SAM" id="Phobius"/>
    </source>
</evidence>
<organism evidence="2 3">
    <name type="scientific">Solibacillus isronensis B3W22</name>
    <dbReference type="NCBI Taxonomy" id="1224748"/>
    <lineage>
        <taxon>Bacteria</taxon>
        <taxon>Bacillati</taxon>
        <taxon>Bacillota</taxon>
        <taxon>Bacilli</taxon>
        <taxon>Bacillales</taxon>
        <taxon>Caryophanaceae</taxon>
        <taxon>Solibacillus</taxon>
    </lineage>
</organism>
<feature type="transmembrane region" description="Helical" evidence="1">
    <location>
        <begin position="37"/>
        <end position="63"/>
    </location>
</feature>